<evidence type="ECO:0000259" key="1">
    <source>
        <dbReference type="PROSITE" id="PS50835"/>
    </source>
</evidence>
<dbReference type="AlphaFoldDB" id="A0A4Y2IL80"/>
<dbReference type="InterPro" id="IPR036179">
    <property type="entry name" value="Ig-like_dom_sf"/>
</dbReference>
<dbReference type="Gene3D" id="2.60.40.10">
    <property type="entry name" value="Immunoglobulins"/>
    <property type="match status" value="1"/>
</dbReference>
<name>A0A4Y2IL80_ARAVE</name>
<dbReference type="InterPro" id="IPR007110">
    <property type="entry name" value="Ig-like_dom"/>
</dbReference>
<keyword evidence="3" id="KW-1185">Reference proteome</keyword>
<feature type="domain" description="Ig-like" evidence="1">
    <location>
        <begin position="45"/>
        <end position="128"/>
    </location>
</feature>
<protein>
    <recommendedName>
        <fullName evidence="1">Ig-like domain-containing protein</fullName>
    </recommendedName>
</protein>
<dbReference type="InterPro" id="IPR013783">
    <property type="entry name" value="Ig-like_fold"/>
</dbReference>
<proteinExistence type="predicted"/>
<dbReference type="OrthoDB" id="8887244at2759"/>
<dbReference type="PROSITE" id="PS50835">
    <property type="entry name" value="IG_LIKE"/>
    <property type="match status" value="1"/>
</dbReference>
<evidence type="ECO:0000313" key="2">
    <source>
        <dbReference type="EMBL" id="GBM78457.1"/>
    </source>
</evidence>
<organism evidence="2 3">
    <name type="scientific">Araneus ventricosus</name>
    <name type="common">Orbweaver spider</name>
    <name type="synonym">Epeira ventricosa</name>
    <dbReference type="NCBI Taxonomy" id="182803"/>
    <lineage>
        <taxon>Eukaryota</taxon>
        <taxon>Metazoa</taxon>
        <taxon>Ecdysozoa</taxon>
        <taxon>Arthropoda</taxon>
        <taxon>Chelicerata</taxon>
        <taxon>Arachnida</taxon>
        <taxon>Araneae</taxon>
        <taxon>Araneomorphae</taxon>
        <taxon>Entelegynae</taxon>
        <taxon>Araneoidea</taxon>
        <taxon>Araneidae</taxon>
        <taxon>Araneus</taxon>
    </lineage>
</organism>
<gene>
    <name evidence="2" type="ORF">AVEN_174614_1</name>
</gene>
<dbReference type="Pfam" id="PF13927">
    <property type="entry name" value="Ig_3"/>
    <property type="match status" value="1"/>
</dbReference>
<dbReference type="SMART" id="SM00408">
    <property type="entry name" value="IGc2"/>
    <property type="match status" value="1"/>
</dbReference>
<reference evidence="2 3" key="1">
    <citation type="journal article" date="2019" name="Sci. Rep.">
        <title>Orb-weaving spider Araneus ventricosus genome elucidates the spidroin gene catalogue.</title>
        <authorList>
            <person name="Kono N."/>
            <person name="Nakamura H."/>
            <person name="Ohtoshi R."/>
            <person name="Moran D.A.P."/>
            <person name="Shinohara A."/>
            <person name="Yoshida Y."/>
            <person name="Fujiwara M."/>
            <person name="Mori M."/>
            <person name="Tomita M."/>
            <person name="Arakawa K."/>
        </authorList>
    </citation>
    <scope>NUCLEOTIDE SEQUENCE [LARGE SCALE GENOMIC DNA]</scope>
</reference>
<sequence length="148" mass="15990">MCENQLVNSAEIFTLIELLTFFGKISVLGYFSCIQYPAINFSDTPGPSSILQQQDLAVKGRAVTLECRVLDLGHPLSTMFEWHKGGVLLNETGPLLHLKPVTVSTQGNYSCAAVNDIGPGPPSYYTLSAVGLCSEPFQFTISVCLSCP</sequence>
<evidence type="ECO:0000313" key="3">
    <source>
        <dbReference type="Proteomes" id="UP000499080"/>
    </source>
</evidence>
<accession>A0A4Y2IL80</accession>
<dbReference type="Proteomes" id="UP000499080">
    <property type="component" value="Unassembled WGS sequence"/>
</dbReference>
<dbReference type="SUPFAM" id="SSF48726">
    <property type="entry name" value="Immunoglobulin"/>
    <property type="match status" value="1"/>
</dbReference>
<comment type="caution">
    <text evidence="2">The sequence shown here is derived from an EMBL/GenBank/DDBJ whole genome shotgun (WGS) entry which is preliminary data.</text>
</comment>
<dbReference type="EMBL" id="BGPR01107097">
    <property type="protein sequence ID" value="GBM78457.1"/>
    <property type="molecule type" value="Genomic_DNA"/>
</dbReference>
<dbReference type="InterPro" id="IPR003598">
    <property type="entry name" value="Ig_sub2"/>
</dbReference>